<evidence type="ECO:0000256" key="2">
    <source>
        <dbReference type="ARBA" id="ARBA00006739"/>
    </source>
</evidence>
<organism evidence="6 7">
    <name type="scientific">Hungatella hathewayi WAL-18680</name>
    <dbReference type="NCBI Taxonomy" id="742737"/>
    <lineage>
        <taxon>Bacteria</taxon>
        <taxon>Bacillati</taxon>
        <taxon>Bacillota</taxon>
        <taxon>Clostridia</taxon>
        <taxon>Lachnospirales</taxon>
        <taxon>Lachnospiraceae</taxon>
        <taxon>Hungatella</taxon>
    </lineage>
</organism>
<proteinExistence type="inferred from homology"/>
<evidence type="ECO:0000259" key="5">
    <source>
        <dbReference type="Pfam" id="PF00535"/>
    </source>
</evidence>
<keyword evidence="7" id="KW-1185">Reference proteome</keyword>
<evidence type="ECO:0000256" key="1">
    <source>
        <dbReference type="ARBA" id="ARBA00004776"/>
    </source>
</evidence>
<dbReference type="InterPro" id="IPR001173">
    <property type="entry name" value="Glyco_trans_2-like"/>
</dbReference>
<dbReference type="Pfam" id="PF00535">
    <property type="entry name" value="Glycos_transf_2"/>
    <property type="match status" value="1"/>
</dbReference>
<dbReference type="PANTHER" id="PTHR43179:SF12">
    <property type="entry name" value="GALACTOFURANOSYLTRANSFERASE GLFT2"/>
    <property type="match status" value="1"/>
</dbReference>
<protein>
    <recommendedName>
        <fullName evidence="5">Glycosyltransferase 2-like domain-containing protein</fullName>
    </recommendedName>
</protein>
<keyword evidence="4" id="KW-0808">Transferase</keyword>
<reference evidence="6 7" key="1">
    <citation type="submission" date="2011-08" db="EMBL/GenBank/DDBJ databases">
        <title>The Genome Sequence of Clostridium hathewayi WAL-18680.</title>
        <authorList>
            <consortium name="The Broad Institute Genome Sequencing Platform"/>
            <person name="Earl A."/>
            <person name="Ward D."/>
            <person name="Feldgarden M."/>
            <person name="Gevers D."/>
            <person name="Finegold S.M."/>
            <person name="Summanen P.H."/>
            <person name="Molitoris D.R."/>
            <person name="Song M."/>
            <person name="Daigneault M."/>
            <person name="Allen-Vercoe E."/>
            <person name="Young S.K."/>
            <person name="Zeng Q."/>
            <person name="Gargeya S."/>
            <person name="Fitzgerald M."/>
            <person name="Haas B."/>
            <person name="Abouelleil A."/>
            <person name="Alvarado L."/>
            <person name="Arachchi H.M."/>
            <person name="Berlin A."/>
            <person name="Brown A."/>
            <person name="Chapman S.B."/>
            <person name="Chen Z."/>
            <person name="Dunbar C."/>
            <person name="Freedman E."/>
            <person name="Gearin G."/>
            <person name="Gellesch M."/>
            <person name="Goldberg J."/>
            <person name="Griggs A."/>
            <person name="Gujja S."/>
            <person name="Heiman D."/>
            <person name="Howarth C."/>
            <person name="Larson L."/>
            <person name="Lui A."/>
            <person name="MacDonald P.J.P."/>
            <person name="Montmayeur A."/>
            <person name="Murphy C."/>
            <person name="Neiman D."/>
            <person name="Pearson M."/>
            <person name="Priest M."/>
            <person name="Roberts A."/>
            <person name="Saif S."/>
            <person name="Shea T."/>
            <person name="Shenoy N."/>
            <person name="Sisk P."/>
            <person name="Stolte C."/>
            <person name="Sykes S."/>
            <person name="Wortman J."/>
            <person name="Nusbaum C."/>
            <person name="Birren B."/>
        </authorList>
    </citation>
    <scope>NUCLEOTIDE SEQUENCE [LARGE SCALE GENOMIC DNA]</scope>
    <source>
        <strain evidence="6 7">WAL-18680</strain>
    </source>
</reference>
<dbReference type="Gene3D" id="3.90.550.10">
    <property type="entry name" value="Spore Coat Polysaccharide Biosynthesis Protein SpsA, Chain A"/>
    <property type="match status" value="1"/>
</dbReference>
<keyword evidence="3" id="KW-0328">Glycosyltransferase</keyword>
<dbReference type="PATRIC" id="fig|742737.3.peg.815"/>
<evidence type="ECO:0000256" key="4">
    <source>
        <dbReference type="ARBA" id="ARBA00022679"/>
    </source>
</evidence>
<comment type="pathway">
    <text evidence="1">Cell wall biogenesis; cell wall polysaccharide biosynthesis.</text>
</comment>
<accession>G5IB98</accession>
<comment type="caution">
    <text evidence="6">The sequence shown here is derived from an EMBL/GenBank/DDBJ whole genome shotgun (WGS) entry which is preliminary data.</text>
</comment>
<dbReference type="EMBL" id="ADLN01000006">
    <property type="protein sequence ID" value="EHI61205.1"/>
    <property type="molecule type" value="Genomic_DNA"/>
</dbReference>
<dbReference type="PANTHER" id="PTHR43179">
    <property type="entry name" value="RHAMNOSYLTRANSFERASE WBBL"/>
    <property type="match status" value="1"/>
</dbReference>
<dbReference type="InterPro" id="IPR029044">
    <property type="entry name" value="Nucleotide-diphossugar_trans"/>
</dbReference>
<evidence type="ECO:0000256" key="3">
    <source>
        <dbReference type="ARBA" id="ARBA00022676"/>
    </source>
</evidence>
<evidence type="ECO:0000313" key="7">
    <source>
        <dbReference type="Proteomes" id="UP000005384"/>
    </source>
</evidence>
<dbReference type="Proteomes" id="UP000005384">
    <property type="component" value="Unassembled WGS sequence"/>
</dbReference>
<dbReference type="AlphaFoldDB" id="G5IB98"/>
<evidence type="ECO:0000313" key="6">
    <source>
        <dbReference type="EMBL" id="EHI61205.1"/>
    </source>
</evidence>
<name>G5IB98_9FIRM</name>
<comment type="similarity">
    <text evidence="2">Belongs to the glycosyltransferase 2 family.</text>
</comment>
<gene>
    <name evidence="6" type="ORF">HMPREF9473_00820</name>
</gene>
<sequence>MRDKKVTVIIPNYNGLKFMEPCFAALERQTCDEFRILVVDNGSEDGSVEWLKEHEIPTIYLETNTGFSGAVNVGIRAADTPYVLLLNNDTEVEPEFVGEMVKAISRSQKIFAVSSRMIQMYHRELLDDAGDMYTILGWAYQRGVGQSASRYLREREVFSACAGASIYRRAVFEEIGYFDEMHFAYLEDIDVSYRAKIHGYHVRYCPTAVVYHVGSGTSGSKYNPFKVKLAARNNIYLNYKNMPAPQLLLNGLPIAAGIGVKYLFFKKLGFEKDYVAGILEGLRTYKTCKKVPYRPEHFRNYLSIQWELSSGTAVYVYEFLRRQFRKITIN</sequence>
<dbReference type="CDD" id="cd04186">
    <property type="entry name" value="GT_2_like_c"/>
    <property type="match status" value="1"/>
</dbReference>
<dbReference type="GO" id="GO:0016757">
    <property type="term" value="F:glycosyltransferase activity"/>
    <property type="evidence" value="ECO:0007669"/>
    <property type="project" value="UniProtKB-KW"/>
</dbReference>
<dbReference type="SUPFAM" id="SSF53448">
    <property type="entry name" value="Nucleotide-diphospho-sugar transferases"/>
    <property type="match status" value="1"/>
</dbReference>
<feature type="domain" description="Glycosyltransferase 2-like" evidence="5">
    <location>
        <begin position="7"/>
        <end position="176"/>
    </location>
</feature>
<dbReference type="HOGENOM" id="CLU_023845_4_0_9"/>